<keyword evidence="3" id="KW-1185">Reference proteome</keyword>
<dbReference type="GO" id="GO:0003723">
    <property type="term" value="F:RNA binding"/>
    <property type="evidence" value="ECO:0007669"/>
    <property type="project" value="InterPro"/>
</dbReference>
<dbReference type="SMART" id="SM00955">
    <property type="entry name" value="RNB"/>
    <property type="match status" value="1"/>
</dbReference>
<keyword evidence="2" id="KW-0378">Hydrolase</keyword>
<dbReference type="EMBL" id="CP036287">
    <property type="protein sequence ID" value="QDU65235.1"/>
    <property type="molecule type" value="Genomic_DNA"/>
</dbReference>
<dbReference type="InterPro" id="IPR040596">
    <property type="entry name" value="RNase_II_C_S1"/>
</dbReference>
<name>A0A518BE20_9BACT</name>
<dbReference type="InterPro" id="IPR012340">
    <property type="entry name" value="NA-bd_OB-fold"/>
</dbReference>
<reference evidence="2 3" key="1">
    <citation type="submission" date="2019-02" db="EMBL/GenBank/DDBJ databases">
        <title>Deep-cultivation of Planctomycetes and their phenomic and genomic characterization uncovers novel biology.</title>
        <authorList>
            <person name="Wiegand S."/>
            <person name="Jogler M."/>
            <person name="Boedeker C."/>
            <person name="Pinto D."/>
            <person name="Vollmers J."/>
            <person name="Rivas-Marin E."/>
            <person name="Kohn T."/>
            <person name="Peeters S.H."/>
            <person name="Heuer A."/>
            <person name="Rast P."/>
            <person name="Oberbeckmann S."/>
            <person name="Bunk B."/>
            <person name="Jeske O."/>
            <person name="Meyerdierks A."/>
            <person name="Storesund J.E."/>
            <person name="Kallscheuer N."/>
            <person name="Luecker S."/>
            <person name="Lage O.M."/>
            <person name="Pohl T."/>
            <person name="Merkel B.J."/>
            <person name="Hornburger P."/>
            <person name="Mueller R.-W."/>
            <person name="Bruemmer F."/>
            <person name="Labrenz M."/>
            <person name="Spormann A.M."/>
            <person name="Op den Camp H."/>
            <person name="Overmann J."/>
            <person name="Amann R."/>
            <person name="Jetten M.S.M."/>
            <person name="Mascher T."/>
            <person name="Medema M.H."/>
            <person name="Devos D.P."/>
            <person name="Kaster A.-K."/>
            <person name="Ovreas L."/>
            <person name="Rohde M."/>
            <person name="Galperin M.Y."/>
            <person name="Jogler C."/>
        </authorList>
    </citation>
    <scope>NUCLEOTIDE SEQUENCE [LARGE SCALE GENOMIC DNA]</scope>
    <source>
        <strain evidence="2 3">Pla133</strain>
    </source>
</reference>
<dbReference type="EC" id="3.1.13.1" evidence="2"/>
<dbReference type="AlphaFoldDB" id="A0A518BE20"/>
<gene>
    <name evidence="2" type="primary">rnr_1</name>
    <name evidence="2" type="ORF">Pla133_02990</name>
</gene>
<dbReference type="SUPFAM" id="SSF50249">
    <property type="entry name" value="Nucleic acid-binding proteins"/>
    <property type="match status" value="1"/>
</dbReference>
<protein>
    <submittedName>
        <fullName evidence="2">Ribonuclease R</fullName>
        <ecNumber evidence="2">3.1.13.1</ecNumber>
    </submittedName>
</protein>
<dbReference type="GO" id="GO:0008859">
    <property type="term" value="F:exoribonuclease II activity"/>
    <property type="evidence" value="ECO:0007669"/>
    <property type="project" value="UniProtKB-EC"/>
</dbReference>
<feature type="domain" description="RNB" evidence="1">
    <location>
        <begin position="54"/>
        <end position="382"/>
    </location>
</feature>
<evidence type="ECO:0000313" key="3">
    <source>
        <dbReference type="Proteomes" id="UP000316921"/>
    </source>
</evidence>
<dbReference type="PANTHER" id="PTHR23355:SF9">
    <property type="entry name" value="DIS3-LIKE EXONUCLEASE 2"/>
    <property type="match status" value="1"/>
</dbReference>
<dbReference type="GO" id="GO:0005829">
    <property type="term" value="C:cytosol"/>
    <property type="evidence" value="ECO:0007669"/>
    <property type="project" value="TreeGrafter"/>
</dbReference>
<evidence type="ECO:0000259" key="1">
    <source>
        <dbReference type="SMART" id="SM00955"/>
    </source>
</evidence>
<dbReference type="GO" id="GO:0006402">
    <property type="term" value="P:mRNA catabolic process"/>
    <property type="evidence" value="ECO:0007669"/>
    <property type="project" value="TreeGrafter"/>
</dbReference>
<dbReference type="Proteomes" id="UP000316921">
    <property type="component" value="Chromosome"/>
</dbReference>
<dbReference type="Pfam" id="PF00773">
    <property type="entry name" value="RNB"/>
    <property type="match status" value="1"/>
</dbReference>
<evidence type="ECO:0000313" key="2">
    <source>
        <dbReference type="EMBL" id="QDU65235.1"/>
    </source>
</evidence>
<accession>A0A518BE20</accession>
<dbReference type="KEGG" id="pbap:Pla133_02990"/>
<dbReference type="InterPro" id="IPR001900">
    <property type="entry name" value="RNase_II/R"/>
</dbReference>
<dbReference type="Pfam" id="PF18614">
    <property type="entry name" value="RNase_II_C_S1"/>
    <property type="match status" value="1"/>
</dbReference>
<dbReference type="PANTHER" id="PTHR23355">
    <property type="entry name" value="RIBONUCLEASE"/>
    <property type="match status" value="1"/>
</dbReference>
<dbReference type="InterPro" id="IPR050180">
    <property type="entry name" value="RNR_Ribonuclease"/>
</dbReference>
<sequence length="487" mass="53357">MSHQRSEPRSDHRTELEDIAKTAMVERGFLPGFSTAVMGELAAPTSRTDHAGEARDLRDLPWVSIDNDDSRDIDQLTAGERTADGATRILVAIAGVADTVARDSAIDRHARHNTTSVYTAPMVFPMLPLELSTDRTSLNRGCERDAVVVEFVVDPRGGLGASDVYRALVRNRAQLAYPGVGAWLEGAGEAPGPLADEPALAEQLRLQDAAAQLLEARRREEGALEFDTRAPRAVYVEGQVTGFVEGHKNHATKLIEHFMVGANGVIGRYLAARSSGIQRVVRRPKNWPRLREIAAGFGEQLPSQPDGPALARFLVNRRQAAPEAFQDLSLVVIKLLGRGEYVAGGESGHFALGVRDYSHSTAPNRRFPDLVNQRILLAALAGNEPPYDPRELSRIAERCTEKEADAEKVERRVRKSAAALFLRGRTGERFDAIVTGDSEHGTWVRIANPPVEGMLVNHRGHLGVGHALRVELVRTDVRRGFIDFEAI</sequence>
<organism evidence="2 3">
    <name type="scientific">Engelhardtia mirabilis</name>
    <dbReference type="NCBI Taxonomy" id="2528011"/>
    <lineage>
        <taxon>Bacteria</taxon>
        <taxon>Pseudomonadati</taxon>
        <taxon>Planctomycetota</taxon>
        <taxon>Planctomycetia</taxon>
        <taxon>Planctomycetia incertae sedis</taxon>
        <taxon>Engelhardtia</taxon>
    </lineage>
</organism>
<proteinExistence type="predicted"/>
<dbReference type="RefSeq" id="WP_145061649.1">
    <property type="nucleotide sequence ID" value="NZ_CP036287.1"/>
</dbReference>